<feature type="domain" description="Peptidase S11 D-alanyl-D-alanine carboxypeptidase A N-terminal" evidence="9">
    <location>
        <begin position="60"/>
        <end position="166"/>
    </location>
</feature>
<dbReference type="InterPro" id="IPR018044">
    <property type="entry name" value="Peptidase_S11"/>
</dbReference>
<comment type="caution">
    <text evidence="10">The sequence shown here is derived from an EMBL/GenBank/DDBJ whole genome shotgun (WGS) entry which is preliminary data.</text>
</comment>
<dbReference type="Pfam" id="PF00768">
    <property type="entry name" value="Peptidase_S11"/>
    <property type="match status" value="2"/>
</dbReference>
<dbReference type="PANTHER" id="PTHR21581">
    <property type="entry name" value="D-ALANYL-D-ALANINE CARBOXYPEPTIDASE"/>
    <property type="match status" value="1"/>
</dbReference>
<keyword evidence="3" id="KW-0732">Signal</keyword>
<accession>A0ABT7DIK9</accession>
<dbReference type="Proteomes" id="UP001232750">
    <property type="component" value="Unassembled WGS sequence"/>
</dbReference>
<keyword evidence="6" id="KW-0573">Peptidoglycan synthesis</keyword>
<evidence type="ECO:0000256" key="6">
    <source>
        <dbReference type="ARBA" id="ARBA00022984"/>
    </source>
</evidence>
<comment type="similarity">
    <text evidence="2 8">Belongs to the peptidase S11 family.</text>
</comment>
<dbReference type="SUPFAM" id="SSF56601">
    <property type="entry name" value="beta-lactamase/transpeptidase-like"/>
    <property type="match status" value="1"/>
</dbReference>
<evidence type="ECO:0000256" key="7">
    <source>
        <dbReference type="ARBA" id="ARBA00023316"/>
    </source>
</evidence>
<evidence type="ECO:0000256" key="1">
    <source>
        <dbReference type="ARBA" id="ARBA00003217"/>
    </source>
</evidence>
<dbReference type="InterPro" id="IPR001967">
    <property type="entry name" value="Peptidase_S11_N"/>
</dbReference>
<evidence type="ECO:0000256" key="2">
    <source>
        <dbReference type="ARBA" id="ARBA00007164"/>
    </source>
</evidence>
<dbReference type="InterPro" id="IPR012338">
    <property type="entry name" value="Beta-lactam/transpept-like"/>
</dbReference>
<dbReference type="PRINTS" id="PR00725">
    <property type="entry name" value="DADACBPTASE1"/>
</dbReference>
<dbReference type="InterPro" id="IPR037167">
    <property type="entry name" value="Peptidase_S11_C_sf"/>
</dbReference>
<reference evidence="10 11" key="1">
    <citation type="submission" date="2023-05" db="EMBL/GenBank/DDBJ databases">
        <title>Gordonibacter KGMB12511T sp. nov., isolated from faeces of healthy Korean.</title>
        <authorList>
            <person name="Kim H.S."/>
            <person name="Kim J.-S."/>
            <person name="Suh M.K."/>
            <person name="Eom M.K."/>
            <person name="Do H.E."/>
            <person name="Lee J.-S."/>
        </authorList>
    </citation>
    <scope>NUCLEOTIDE SEQUENCE [LARGE SCALE GENOMIC DNA]</scope>
    <source>
        <strain evidence="10 11">KGMB12511</strain>
    </source>
</reference>
<keyword evidence="4 10" id="KW-0378">Hydrolase</keyword>
<dbReference type="Gene3D" id="3.40.710.10">
    <property type="entry name" value="DD-peptidase/beta-lactamase superfamily"/>
    <property type="match status" value="1"/>
</dbReference>
<dbReference type="PANTHER" id="PTHR21581:SF33">
    <property type="entry name" value="D-ALANYL-D-ALANINE CARBOXYPEPTIDASE DACB"/>
    <property type="match status" value="1"/>
</dbReference>
<name>A0ABT7DIK9_9ACTN</name>
<evidence type="ECO:0000313" key="10">
    <source>
        <dbReference type="EMBL" id="MDJ1649356.1"/>
    </source>
</evidence>
<evidence type="ECO:0000256" key="4">
    <source>
        <dbReference type="ARBA" id="ARBA00022801"/>
    </source>
</evidence>
<dbReference type="SUPFAM" id="SSF69189">
    <property type="entry name" value="Penicillin-binding protein associated domain"/>
    <property type="match status" value="1"/>
</dbReference>
<dbReference type="Gene3D" id="2.60.410.10">
    <property type="entry name" value="D-Ala-D-Ala carboxypeptidase, C-terminal domain"/>
    <property type="match status" value="1"/>
</dbReference>
<comment type="function">
    <text evidence="1">Removes C-terminal D-alanyl residues from sugar-peptide cell wall precursors.</text>
</comment>
<dbReference type="InterPro" id="IPR015956">
    <property type="entry name" value="Peniciliin-bd_prot_C_sf"/>
</dbReference>
<protein>
    <submittedName>
        <fullName evidence="10">Serine hydrolase</fullName>
    </submittedName>
</protein>
<keyword evidence="7" id="KW-0961">Cell wall biogenesis/degradation</keyword>
<evidence type="ECO:0000256" key="8">
    <source>
        <dbReference type="RuleBase" id="RU004016"/>
    </source>
</evidence>
<evidence type="ECO:0000256" key="3">
    <source>
        <dbReference type="ARBA" id="ARBA00022729"/>
    </source>
</evidence>
<gene>
    <name evidence="10" type="ORF">QNJ86_00930</name>
</gene>
<dbReference type="GO" id="GO:0016787">
    <property type="term" value="F:hydrolase activity"/>
    <property type="evidence" value="ECO:0007669"/>
    <property type="project" value="UniProtKB-KW"/>
</dbReference>
<organism evidence="10 11">
    <name type="scientific">Gordonibacter faecis</name>
    <dbReference type="NCBI Taxonomy" id="3047475"/>
    <lineage>
        <taxon>Bacteria</taxon>
        <taxon>Bacillati</taxon>
        <taxon>Actinomycetota</taxon>
        <taxon>Coriobacteriia</taxon>
        <taxon>Eggerthellales</taxon>
        <taxon>Eggerthellaceae</taxon>
        <taxon>Gordonibacter</taxon>
    </lineage>
</organism>
<dbReference type="EMBL" id="JASJEU010000003">
    <property type="protein sequence ID" value="MDJ1649356.1"/>
    <property type="molecule type" value="Genomic_DNA"/>
</dbReference>
<keyword evidence="5" id="KW-0133">Cell shape</keyword>
<keyword evidence="11" id="KW-1185">Reference proteome</keyword>
<feature type="domain" description="Peptidase S11 D-alanyl-D-alanine carboxypeptidase A N-terminal" evidence="9">
    <location>
        <begin position="177"/>
        <end position="317"/>
    </location>
</feature>
<dbReference type="RefSeq" id="WP_283830686.1">
    <property type="nucleotide sequence ID" value="NZ_JASJEU010000003.1"/>
</dbReference>
<sequence>MSWAKHLHHTLSAKGARLVACALAFTLVVFPFVPMSAYADVRKADVVFGQTVDERGLSVAQCPDIDAEYAFVMDKDGTVYFERNATSPTQIASITKIMTAVVALDAAASGAVTLDTPVVVSAAAAAVGESSAGLMEGDSMPLEVALKALLVPSGNDAAVAIAEMVGATMWNAPTDGDVAVAIEGTASSAENAFVAAMNAKAAELGCIDTVFENPHGLDDGEFAGNQHSCASDVATIAQYAMKNETFRTIVGGGDTAIVVTRADGSRATINLESTDELIDYYEPAIGIKTGFTALAGPSFAGAANNGEKELYAIVIHSTSEAQRFDDAETLFNWVYEHEVDYTLANSSQTATMTMNGKATEVPIAAEVPHTEWIDKTVKATISDPTASVRVFDLNGNVSQSLSFNQVTGNVRAGDKVGTITFKQRNAVIAEYDLVACEDVAAPDFFQGIGIWWDRLFRGLSGQPTVAEPLTVNETPLVVDKTAPAV</sequence>
<evidence type="ECO:0000259" key="9">
    <source>
        <dbReference type="Pfam" id="PF00768"/>
    </source>
</evidence>
<evidence type="ECO:0000313" key="11">
    <source>
        <dbReference type="Proteomes" id="UP001232750"/>
    </source>
</evidence>
<evidence type="ECO:0000256" key="5">
    <source>
        <dbReference type="ARBA" id="ARBA00022960"/>
    </source>
</evidence>
<proteinExistence type="inferred from homology"/>